<sequence>MAVKDSQTTRKAEVSGNSIQPFPGPHGRLFANPVNGQGRARRAGQRVNNHVGALTAAGAADAPISLPSSPLPPLSSAQLSSASCRTGAALAAFGSIQIPTSWVWHRLVGMCLPGSQRATEPGREGSTSEAAN</sequence>
<gene>
    <name evidence="2" type="ORF">PHYPA_007833</name>
</gene>
<protein>
    <submittedName>
        <fullName evidence="2 3">Uncharacterized protein</fullName>
    </submittedName>
</protein>
<organism evidence="2">
    <name type="scientific">Physcomitrium patens</name>
    <name type="common">Spreading-leaved earth moss</name>
    <name type="synonym">Physcomitrella patens</name>
    <dbReference type="NCBI Taxonomy" id="3218"/>
    <lineage>
        <taxon>Eukaryota</taxon>
        <taxon>Viridiplantae</taxon>
        <taxon>Streptophyta</taxon>
        <taxon>Embryophyta</taxon>
        <taxon>Bryophyta</taxon>
        <taxon>Bryophytina</taxon>
        <taxon>Bryopsida</taxon>
        <taxon>Funariidae</taxon>
        <taxon>Funariales</taxon>
        <taxon>Funariaceae</taxon>
        <taxon>Physcomitrium</taxon>
    </lineage>
</organism>
<dbReference type="Proteomes" id="UP000006727">
    <property type="component" value="Chromosome 5"/>
</dbReference>
<dbReference type="Gramene" id="Pp3c5_17669V3.1">
    <property type="protein sequence ID" value="Pp3c5_17669V3.1"/>
    <property type="gene ID" value="Pp3c5_17669"/>
</dbReference>
<reference evidence="2 4" key="2">
    <citation type="journal article" date="2018" name="Plant J.">
        <title>The Physcomitrella patens chromosome-scale assembly reveals moss genome structure and evolution.</title>
        <authorList>
            <person name="Lang D."/>
            <person name="Ullrich K.K."/>
            <person name="Murat F."/>
            <person name="Fuchs J."/>
            <person name="Jenkins J."/>
            <person name="Haas F.B."/>
            <person name="Piednoel M."/>
            <person name="Gundlach H."/>
            <person name="Van Bel M."/>
            <person name="Meyberg R."/>
            <person name="Vives C."/>
            <person name="Morata J."/>
            <person name="Symeonidi A."/>
            <person name="Hiss M."/>
            <person name="Muchero W."/>
            <person name="Kamisugi Y."/>
            <person name="Saleh O."/>
            <person name="Blanc G."/>
            <person name="Decker E.L."/>
            <person name="van Gessel N."/>
            <person name="Grimwood J."/>
            <person name="Hayes R.D."/>
            <person name="Graham S.W."/>
            <person name="Gunter L.E."/>
            <person name="McDaniel S.F."/>
            <person name="Hoernstein S.N.W."/>
            <person name="Larsson A."/>
            <person name="Li F.W."/>
            <person name="Perroud P.F."/>
            <person name="Phillips J."/>
            <person name="Ranjan P."/>
            <person name="Rokshar D.S."/>
            <person name="Rothfels C.J."/>
            <person name="Schneider L."/>
            <person name="Shu S."/>
            <person name="Stevenson D.W."/>
            <person name="Thummler F."/>
            <person name="Tillich M."/>
            <person name="Villarreal Aguilar J.C."/>
            <person name="Widiez T."/>
            <person name="Wong G.K."/>
            <person name="Wymore A."/>
            <person name="Zhang Y."/>
            <person name="Zimmer A.D."/>
            <person name="Quatrano R.S."/>
            <person name="Mayer K.F.X."/>
            <person name="Goodstein D."/>
            <person name="Casacuberta J.M."/>
            <person name="Vandepoele K."/>
            <person name="Reski R."/>
            <person name="Cuming A.C."/>
            <person name="Tuskan G.A."/>
            <person name="Maumus F."/>
            <person name="Salse J."/>
            <person name="Schmutz J."/>
            <person name="Rensing S.A."/>
        </authorList>
    </citation>
    <scope>NUCLEOTIDE SEQUENCE [LARGE SCALE GENOMIC DNA]</scope>
    <source>
        <strain evidence="3 4">cv. Gransden 2004</strain>
    </source>
</reference>
<proteinExistence type="predicted"/>
<accession>A0A2K1KK55</accession>
<evidence type="ECO:0000256" key="1">
    <source>
        <dbReference type="SAM" id="MobiDB-lite"/>
    </source>
</evidence>
<reference evidence="3" key="3">
    <citation type="submission" date="2020-12" db="UniProtKB">
        <authorList>
            <consortium name="EnsemblPlants"/>
        </authorList>
    </citation>
    <scope>IDENTIFICATION</scope>
</reference>
<feature type="region of interest" description="Disordered" evidence="1">
    <location>
        <begin position="1"/>
        <end position="47"/>
    </location>
</feature>
<dbReference type="EMBL" id="ABEU02000005">
    <property type="protein sequence ID" value="PNR54157.1"/>
    <property type="molecule type" value="Genomic_DNA"/>
</dbReference>
<dbReference type="AlphaFoldDB" id="A0A2K1KK55"/>
<reference evidence="2 4" key="1">
    <citation type="journal article" date="2008" name="Science">
        <title>The Physcomitrella genome reveals evolutionary insights into the conquest of land by plants.</title>
        <authorList>
            <person name="Rensing S."/>
            <person name="Lang D."/>
            <person name="Zimmer A."/>
            <person name="Terry A."/>
            <person name="Salamov A."/>
            <person name="Shapiro H."/>
            <person name="Nishiyama T."/>
            <person name="Perroud P.-F."/>
            <person name="Lindquist E."/>
            <person name="Kamisugi Y."/>
            <person name="Tanahashi T."/>
            <person name="Sakakibara K."/>
            <person name="Fujita T."/>
            <person name="Oishi K."/>
            <person name="Shin-I T."/>
            <person name="Kuroki Y."/>
            <person name="Toyoda A."/>
            <person name="Suzuki Y."/>
            <person name="Hashimoto A."/>
            <person name="Yamaguchi K."/>
            <person name="Sugano A."/>
            <person name="Kohara Y."/>
            <person name="Fujiyama A."/>
            <person name="Anterola A."/>
            <person name="Aoki S."/>
            <person name="Ashton N."/>
            <person name="Barbazuk W.B."/>
            <person name="Barker E."/>
            <person name="Bennetzen J."/>
            <person name="Bezanilla M."/>
            <person name="Blankenship R."/>
            <person name="Cho S.H."/>
            <person name="Dutcher S."/>
            <person name="Estelle M."/>
            <person name="Fawcett J.A."/>
            <person name="Gundlach H."/>
            <person name="Hanada K."/>
            <person name="Heyl A."/>
            <person name="Hicks K.A."/>
            <person name="Hugh J."/>
            <person name="Lohr M."/>
            <person name="Mayer K."/>
            <person name="Melkozernov A."/>
            <person name="Murata T."/>
            <person name="Nelson D."/>
            <person name="Pils B."/>
            <person name="Prigge M."/>
            <person name="Reiss B."/>
            <person name="Renner T."/>
            <person name="Rombauts S."/>
            <person name="Rushton P."/>
            <person name="Sanderfoot A."/>
            <person name="Schween G."/>
            <person name="Shiu S.-H."/>
            <person name="Stueber K."/>
            <person name="Theodoulou F.L."/>
            <person name="Tu H."/>
            <person name="Van de Peer Y."/>
            <person name="Verrier P.J."/>
            <person name="Waters E."/>
            <person name="Wood A."/>
            <person name="Yang L."/>
            <person name="Cove D."/>
            <person name="Cuming A."/>
            <person name="Hasebe M."/>
            <person name="Lucas S."/>
            <person name="Mishler D.B."/>
            <person name="Reski R."/>
            <person name="Grigoriev I."/>
            <person name="Quatrano R.S."/>
            <person name="Boore J.L."/>
        </authorList>
    </citation>
    <scope>NUCLEOTIDE SEQUENCE [LARGE SCALE GENOMIC DNA]</scope>
    <source>
        <strain evidence="3 4">cv. Gransden 2004</strain>
    </source>
</reference>
<evidence type="ECO:0000313" key="2">
    <source>
        <dbReference type="EMBL" id="PNR54157.1"/>
    </source>
</evidence>
<keyword evidence="4" id="KW-1185">Reference proteome</keyword>
<evidence type="ECO:0000313" key="4">
    <source>
        <dbReference type="Proteomes" id="UP000006727"/>
    </source>
</evidence>
<dbReference type="InParanoid" id="A0A2K1KK55"/>
<name>A0A2K1KK55_PHYPA</name>
<evidence type="ECO:0000313" key="3">
    <source>
        <dbReference type="EnsemblPlants" id="Pp3c5_17669V3.1"/>
    </source>
</evidence>
<dbReference type="EnsemblPlants" id="Pp3c5_17669V3.1">
    <property type="protein sequence ID" value="Pp3c5_17669V3.1"/>
    <property type="gene ID" value="Pp3c5_17669"/>
</dbReference>